<dbReference type="Proteomes" id="UP000663836">
    <property type="component" value="Unassembled WGS sequence"/>
</dbReference>
<proteinExistence type="predicted"/>
<protein>
    <submittedName>
        <fullName evidence="1">Uncharacterized protein</fullName>
    </submittedName>
</protein>
<sequence length="28" mass="3204">MANLLCNSTGDLSWLVDRSSMWDTQEET</sequence>
<accession>A0A820H005</accession>
<reference evidence="1" key="1">
    <citation type="submission" date="2021-02" db="EMBL/GenBank/DDBJ databases">
        <authorList>
            <person name="Nowell W R."/>
        </authorList>
    </citation>
    <scope>NUCLEOTIDE SEQUENCE</scope>
</reference>
<dbReference type="EMBL" id="CAJOBD010031188">
    <property type="protein sequence ID" value="CAF4285061.1"/>
    <property type="molecule type" value="Genomic_DNA"/>
</dbReference>
<evidence type="ECO:0000313" key="2">
    <source>
        <dbReference type="Proteomes" id="UP000663836"/>
    </source>
</evidence>
<organism evidence="1 2">
    <name type="scientific">Rotaria sordida</name>
    <dbReference type="NCBI Taxonomy" id="392033"/>
    <lineage>
        <taxon>Eukaryota</taxon>
        <taxon>Metazoa</taxon>
        <taxon>Spiralia</taxon>
        <taxon>Gnathifera</taxon>
        <taxon>Rotifera</taxon>
        <taxon>Eurotatoria</taxon>
        <taxon>Bdelloidea</taxon>
        <taxon>Philodinida</taxon>
        <taxon>Philodinidae</taxon>
        <taxon>Rotaria</taxon>
    </lineage>
</organism>
<dbReference type="AlphaFoldDB" id="A0A820H005"/>
<evidence type="ECO:0000313" key="1">
    <source>
        <dbReference type="EMBL" id="CAF4285061.1"/>
    </source>
</evidence>
<name>A0A820H005_9BILA</name>
<comment type="caution">
    <text evidence="1">The sequence shown here is derived from an EMBL/GenBank/DDBJ whole genome shotgun (WGS) entry which is preliminary data.</text>
</comment>
<gene>
    <name evidence="1" type="ORF">JBS370_LOCUS39884</name>
</gene>
<feature type="non-terminal residue" evidence="1">
    <location>
        <position position="1"/>
    </location>
</feature>